<evidence type="ECO:0000313" key="1">
    <source>
        <dbReference type="EMBL" id="KAI8657893.1"/>
    </source>
</evidence>
<name>A0ACC0QM46_9HYPO</name>
<protein>
    <submittedName>
        <fullName evidence="1">NTF2 domain-containing protein</fullName>
    </submittedName>
</protein>
<accession>A0ACC0QM46</accession>
<dbReference type="EMBL" id="CM046511">
    <property type="protein sequence ID" value="KAI8657893.1"/>
    <property type="molecule type" value="Genomic_DNA"/>
</dbReference>
<organism evidence="1 2">
    <name type="scientific">Fusarium keratoplasticum</name>
    <dbReference type="NCBI Taxonomy" id="1328300"/>
    <lineage>
        <taxon>Eukaryota</taxon>
        <taxon>Fungi</taxon>
        <taxon>Dikarya</taxon>
        <taxon>Ascomycota</taxon>
        <taxon>Pezizomycotina</taxon>
        <taxon>Sordariomycetes</taxon>
        <taxon>Hypocreomycetidae</taxon>
        <taxon>Hypocreales</taxon>
        <taxon>Nectriaceae</taxon>
        <taxon>Fusarium</taxon>
        <taxon>Fusarium solani species complex</taxon>
    </lineage>
</organism>
<evidence type="ECO:0000313" key="2">
    <source>
        <dbReference type="Proteomes" id="UP001065298"/>
    </source>
</evidence>
<gene>
    <name evidence="1" type="ORF">NCS57_01169000</name>
</gene>
<sequence>MTLPDEDTQVRVASEAAEIFVTHYYQAVNKQSALLPFYINSSSRYPIPADISINGAVLSAPTDYSKLLEAQGQGAVYELESFDAHVVNPSFGMGAPENVYEGAKVEKNGGRMSILVNVMGKVQYGKGREAPQKMFHETFVLVPNWEAMVKNPPKGGWPRDVGQTSTTETALAAAARIFSTTGAAGVTKTQAVSRQAIKTKGVLNEDSTKANVSRKPRVKGA</sequence>
<comment type="caution">
    <text evidence="1">The sequence shown here is derived from an EMBL/GenBank/DDBJ whole genome shotgun (WGS) entry which is preliminary data.</text>
</comment>
<keyword evidence="2" id="KW-1185">Reference proteome</keyword>
<dbReference type="Proteomes" id="UP001065298">
    <property type="component" value="Chromosome 9"/>
</dbReference>
<reference evidence="1" key="1">
    <citation type="submission" date="2022-06" db="EMBL/GenBank/DDBJ databases">
        <title>Fusarium solani species complex genomes reveal bases of compartmentalisation and animal pathogenesis.</title>
        <authorList>
            <person name="Tsai I.J."/>
        </authorList>
    </citation>
    <scope>NUCLEOTIDE SEQUENCE</scope>
    <source>
        <strain evidence="1">Fu6.1</strain>
    </source>
</reference>
<proteinExistence type="predicted"/>